<evidence type="ECO:0000259" key="2">
    <source>
        <dbReference type="PROSITE" id="PS50022"/>
    </source>
</evidence>
<feature type="region of interest" description="Disordered" evidence="1">
    <location>
        <begin position="526"/>
        <end position="549"/>
    </location>
</feature>
<dbReference type="Gene3D" id="2.60.120.260">
    <property type="entry name" value="Galactose-binding domain-like"/>
    <property type="match status" value="1"/>
</dbReference>
<keyword evidence="4" id="KW-1185">Reference proteome</keyword>
<feature type="compositionally biased region" description="Acidic residues" evidence="1">
    <location>
        <begin position="757"/>
        <end position="768"/>
    </location>
</feature>
<feature type="region of interest" description="Disordered" evidence="1">
    <location>
        <begin position="748"/>
        <end position="790"/>
    </location>
</feature>
<feature type="region of interest" description="Disordered" evidence="1">
    <location>
        <begin position="310"/>
        <end position="361"/>
    </location>
</feature>
<dbReference type="SUPFAM" id="SSF49785">
    <property type="entry name" value="Galactose-binding domain-like"/>
    <property type="match status" value="1"/>
</dbReference>
<dbReference type="InterPro" id="IPR000421">
    <property type="entry name" value="FA58C"/>
</dbReference>
<gene>
    <name evidence="3" type="ORF">CWS31_006865</name>
</gene>
<proteinExistence type="predicted"/>
<protein>
    <recommendedName>
        <fullName evidence="2">F5/8 type C domain-containing protein</fullName>
    </recommendedName>
</protein>
<feature type="domain" description="F5/8 type C" evidence="2">
    <location>
        <begin position="29"/>
        <end position="179"/>
    </location>
</feature>
<dbReference type="InterPro" id="IPR008979">
    <property type="entry name" value="Galactose-bd-like_sf"/>
</dbReference>
<dbReference type="InterPro" id="IPR010221">
    <property type="entry name" value="VCBS_dom"/>
</dbReference>
<feature type="compositionally biased region" description="Acidic residues" evidence="1">
    <location>
        <begin position="535"/>
        <end position="546"/>
    </location>
</feature>
<dbReference type="PROSITE" id="PS50022">
    <property type="entry name" value="FA58C_3"/>
    <property type="match status" value="1"/>
</dbReference>
<feature type="compositionally biased region" description="Polar residues" evidence="1">
    <location>
        <begin position="769"/>
        <end position="779"/>
    </location>
</feature>
<dbReference type="Proteomes" id="UP000815846">
    <property type="component" value="Unassembled WGS sequence"/>
</dbReference>
<evidence type="ECO:0000313" key="3">
    <source>
        <dbReference type="EMBL" id="TYK66309.1"/>
    </source>
</evidence>
<dbReference type="PROSITE" id="PS51257">
    <property type="entry name" value="PROKAR_LIPOPROTEIN"/>
    <property type="match status" value="1"/>
</dbReference>
<dbReference type="RefSeq" id="WP_148747734.1">
    <property type="nucleotide sequence ID" value="NZ_PJAI02000005.1"/>
</dbReference>
<reference evidence="3 4" key="1">
    <citation type="submission" date="2019-08" db="EMBL/GenBank/DDBJ databases">
        <title>Microbe sample from Colwellia echini.</title>
        <authorList>
            <person name="Christiansen L."/>
            <person name="Pathiraja D."/>
            <person name="Schultz-Johansen M."/>
            <person name="Choi I.-G."/>
            <person name="Stougaard P."/>
        </authorList>
    </citation>
    <scope>NUCLEOTIDE SEQUENCE [LARGE SCALE GENOMIC DNA]</scope>
    <source>
        <strain evidence="3 4">A3</strain>
    </source>
</reference>
<dbReference type="Pfam" id="PF00754">
    <property type="entry name" value="F5_F8_type_C"/>
    <property type="match status" value="1"/>
</dbReference>
<comment type="caution">
    <text evidence="3">The sequence shown here is derived from an EMBL/GenBank/DDBJ whole genome shotgun (WGS) entry which is preliminary data.</text>
</comment>
<organism evidence="3 4">
    <name type="scientific">Colwellia echini</name>
    <dbReference type="NCBI Taxonomy" id="1982103"/>
    <lineage>
        <taxon>Bacteria</taxon>
        <taxon>Pseudomonadati</taxon>
        <taxon>Pseudomonadota</taxon>
        <taxon>Gammaproteobacteria</taxon>
        <taxon>Alteromonadales</taxon>
        <taxon>Colwelliaceae</taxon>
        <taxon>Colwellia</taxon>
    </lineage>
</organism>
<accession>A0ABY3MYZ6</accession>
<evidence type="ECO:0000313" key="4">
    <source>
        <dbReference type="Proteomes" id="UP000815846"/>
    </source>
</evidence>
<name>A0ABY3MYZ6_9GAMM</name>
<evidence type="ECO:0000256" key="1">
    <source>
        <dbReference type="SAM" id="MobiDB-lite"/>
    </source>
</evidence>
<dbReference type="NCBIfam" id="TIGR01965">
    <property type="entry name" value="VCBS_repeat"/>
    <property type="match status" value="1"/>
</dbReference>
<feature type="compositionally biased region" description="Gly residues" evidence="1">
    <location>
        <begin position="316"/>
        <end position="357"/>
    </location>
</feature>
<sequence>MINKSLISIAIALSLTACDSDTDKTSIQDKAAQIIEDHGTVVLCPVKSELVFSGAIATAQQDANNSSNAIDGDIATRWSAESLPLETAVADEDGNFLAGSESRNGESLTIKLTEVSLVSELLLSWNKSDERTTSYSVSTSLDNNTWTEVLAETTSEDGNENGKFELIELEESVAQYIRVTGYGNSALSGWNSLDEAIVKGCTSEEVSIATNIAATFFGSDTGAIDSDDESIGGSLLISDLDGDTFVAQTDATGTGGFGTFSIDAAGIWIYTLADISAVTDIPEGETRTDTLTVESTDGEETTLTITITGAEVADNTGGGDTGGGDTGGGDTGGGDTGGGDTGGGDTGGGDTGGGDTGGNKVLQISDTQTFDAGELRYKHGTALSEGKLTASILIEAGKNKSAYIGIYGESTSTGNAVVDLNIGSSNIKSRDSVMTAVDYSADVWIPVELSWTTTEITVKIGDNPVETYAPTNTAGTYPIENFVFKLGDTSNTETANFLVDDIKIYDDAAGTSEVFSDNFETYTSGQSLDPFGNTADDDTNDVEDTSAADTYNSNSNEVVVIDDPTIEGGSDGGGDSVSENLQAAKISDTQTFDAGELRYKHGTALSEGKLTASILIEAGKNKSAYIGIYGESTSTGNAVVDLNIGSSNIKSRDSVMTAVDYSADVWIPVELSWTTTEITVKIGDNPVETYAPTNTAGTYPIENFVFKLGDTSNTETANFFIDDIKIYDDAAGTSEVFTDNFETYTAGQSLDPFGNAADDDTNDVEDTSAADTYNSNSNEVVAATRPVDVD</sequence>
<dbReference type="EMBL" id="PJAI02000005">
    <property type="protein sequence ID" value="TYK66309.1"/>
    <property type="molecule type" value="Genomic_DNA"/>
</dbReference>